<organism evidence="2 3">
    <name type="scientific">Trifolium pratense</name>
    <name type="common">Red clover</name>
    <dbReference type="NCBI Taxonomy" id="57577"/>
    <lineage>
        <taxon>Eukaryota</taxon>
        <taxon>Viridiplantae</taxon>
        <taxon>Streptophyta</taxon>
        <taxon>Embryophyta</taxon>
        <taxon>Tracheophyta</taxon>
        <taxon>Spermatophyta</taxon>
        <taxon>Magnoliopsida</taxon>
        <taxon>eudicotyledons</taxon>
        <taxon>Gunneridae</taxon>
        <taxon>Pentapetalae</taxon>
        <taxon>rosids</taxon>
        <taxon>fabids</taxon>
        <taxon>Fabales</taxon>
        <taxon>Fabaceae</taxon>
        <taxon>Papilionoideae</taxon>
        <taxon>50 kb inversion clade</taxon>
        <taxon>NPAAA clade</taxon>
        <taxon>Hologalegina</taxon>
        <taxon>IRL clade</taxon>
        <taxon>Trifolieae</taxon>
        <taxon>Trifolium</taxon>
    </lineage>
</organism>
<dbReference type="EMBL" id="ASHM01010135">
    <property type="protein sequence ID" value="PNX91942.1"/>
    <property type="molecule type" value="Genomic_DNA"/>
</dbReference>
<protein>
    <submittedName>
        <fullName evidence="2">Uncharacterized protein</fullName>
    </submittedName>
</protein>
<reference evidence="2 3" key="1">
    <citation type="journal article" date="2014" name="Am. J. Bot.">
        <title>Genome assembly and annotation for red clover (Trifolium pratense; Fabaceae).</title>
        <authorList>
            <person name="Istvanek J."/>
            <person name="Jaros M."/>
            <person name="Krenek A."/>
            <person name="Repkova J."/>
        </authorList>
    </citation>
    <scope>NUCLEOTIDE SEQUENCE [LARGE SCALE GENOMIC DNA]</scope>
    <source>
        <strain evidence="3">cv. Tatra</strain>
        <tissue evidence="2">Young leaves</tissue>
    </source>
</reference>
<gene>
    <name evidence="2" type="ORF">L195_g015069</name>
</gene>
<sequence>MSHIGNLGKQQRTKEDDQNGLGRGWRPDLGGQCGVKAIAGHCMSYTCREGGCEWWYIECFPMMMLGGMAGL</sequence>
<name>A0A2K3MMD4_TRIPR</name>
<comment type="caution">
    <text evidence="2">The sequence shown here is derived from an EMBL/GenBank/DDBJ whole genome shotgun (WGS) entry which is preliminary data.</text>
</comment>
<evidence type="ECO:0000313" key="3">
    <source>
        <dbReference type="Proteomes" id="UP000236291"/>
    </source>
</evidence>
<proteinExistence type="predicted"/>
<evidence type="ECO:0000313" key="2">
    <source>
        <dbReference type="EMBL" id="PNX91942.1"/>
    </source>
</evidence>
<accession>A0A2K3MMD4</accession>
<reference evidence="2 3" key="2">
    <citation type="journal article" date="2017" name="Front. Plant Sci.">
        <title>Gene Classification and Mining of Molecular Markers Useful in Red Clover (Trifolium pratense) Breeding.</title>
        <authorList>
            <person name="Istvanek J."/>
            <person name="Dluhosova J."/>
            <person name="Dluhos P."/>
            <person name="Patkova L."/>
            <person name="Nedelnik J."/>
            <person name="Repkova J."/>
        </authorList>
    </citation>
    <scope>NUCLEOTIDE SEQUENCE [LARGE SCALE GENOMIC DNA]</scope>
    <source>
        <strain evidence="3">cv. Tatra</strain>
        <tissue evidence="2">Young leaves</tissue>
    </source>
</reference>
<evidence type="ECO:0000256" key="1">
    <source>
        <dbReference type="SAM" id="MobiDB-lite"/>
    </source>
</evidence>
<dbReference type="Proteomes" id="UP000236291">
    <property type="component" value="Unassembled WGS sequence"/>
</dbReference>
<feature type="region of interest" description="Disordered" evidence="1">
    <location>
        <begin position="1"/>
        <end position="26"/>
    </location>
</feature>
<dbReference type="AlphaFoldDB" id="A0A2K3MMD4"/>